<accession>A0A564ZKI1</accession>
<protein>
    <submittedName>
        <fullName evidence="1">Uncharacterized protein</fullName>
    </submittedName>
</protein>
<name>A0A564ZKI1_9BACT</name>
<organism evidence="1 2">
    <name type="scientific">Candidatus Methylomirabilis lanthanidiphila</name>
    <dbReference type="NCBI Taxonomy" id="2211376"/>
    <lineage>
        <taxon>Bacteria</taxon>
        <taxon>Candidatus Methylomirabilota</taxon>
        <taxon>Candidatus Methylomirabilia</taxon>
        <taxon>Candidatus Methylomirabilales</taxon>
        <taxon>Candidatus Methylomirabilaceae</taxon>
        <taxon>Candidatus Methylomirabilis</taxon>
    </lineage>
</organism>
<proteinExistence type="predicted"/>
<sequence>MMRNDCVLSCNDDLRTDIMDDTMRRYFDIAPLVRHATKETFGT</sequence>
<evidence type="ECO:0000313" key="1">
    <source>
        <dbReference type="EMBL" id="VUZ85839.1"/>
    </source>
</evidence>
<keyword evidence="2" id="KW-1185">Reference proteome</keyword>
<reference evidence="1 2" key="1">
    <citation type="submission" date="2019-07" db="EMBL/GenBank/DDBJ databases">
        <authorList>
            <person name="Cremers G."/>
        </authorList>
    </citation>
    <scope>NUCLEOTIDE SEQUENCE [LARGE SCALE GENOMIC DNA]</scope>
</reference>
<evidence type="ECO:0000313" key="2">
    <source>
        <dbReference type="Proteomes" id="UP000334340"/>
    </source>
</evidence>
<dbReference type="AlphaFoldDB" id="A0A564ZKI1"/>
<dbReference type="Proteomes" id="UP000334340">
    <property type="component" value="Unassembled WGS sequence"/>
</dbReference>
<gene>
    <name evidence="1" type="ORF">MELA_02225</name>
</gene>
<dbReference type="EMBL" id="CABIKM010000035">
    <property type="protein sequence ID" value="VUZ85839.1"/>
    <property type="molecule type" value="Genomic_DNA"/>
</dbReference>